<dbReference type="SUPFAM" id="SSF53187">
    <property type="entry name" value="Zn-dependent exopeptidases"/>
    <property type="match status" value="1"/>
</dbReference>
<dbReference type="AlphaFoldDB" id="A0A1H8I428"/>
<feature type="region of interest" description="Disordered" evidence="2">
    <location>
        <begin position="177"/>
        <end position="211"/>
    </location>
</feature>
<dbReference type="OrthoDB" id="9806267at2"/>
<dbReference type="RefSeq" id="WP_091975512.1">
    <property type="nucleotide sequence ID" value="NZ_CAUWDX010000032.1"/>
</dbReference>
<dbReference type="Gene3D" id="3.40.630.40">
    <property type="entry name" value="Zn-dependent exopeptidases"/>
    <property type="match status" value="1"/>
</dbReference>
<accession>A0A1H8I428</accession>
<dbReference type="Proteomes" id="UP000199512">
    <property type="component" value="Unassembled WGS sequence"/>
</dbReference>
<evidence type="ECO:0000256" key="2">
    <source>
        <dbReference type="SAM" id="MobiDB-lite"/>
    </source>
</evidence>
<proteinExistence type="predicted"/>
<dbReference type="GO" id="GO:0030288">
    <property type="term" value="C:outer membrane-bounded periplasmic space"/>
    <property type="evidence" value="ECO:0007669"/>
    <property type="project" value="TreeGrafter"/>
</dbReference>
<dbReference type="EMBL" id="FODF01000007">
    <property type="protein sequence ID" value="SEN63114.1"/>
    <property type="molecule type" value="Genomic_DNA"/>
</dbReference>
<evidence type="ECO:0000259" key="3">
    <source>
        <dbReference type="SMART" id="SM00646"/>
    </source>
</evidence>
<feature type="domain" description="MurNAc-LAA" evidence="3">
    <location>
        <begin position="127"/>
        <end position="302"/>
    </location>
</feature>
<evidence type="ECO:0000256" key="1">
    <source>
        <dbReference type="ARBA" id="ARBA00022801"/>
    </source>
</evidence>
<dbReference type="InterPro" id="IPR002508">
    <property type="entry name" value="MurNAc-LAA_cat"/>
</dbReference>
<dbReference type="STRING" id="215200.SAMN05216454_10729"/>
<dbReference type="PANTHER" id="PTHR30404:SF0">
    <property type="entry name" value="N-ACETYLMURAMOYL-L-ALANINE AMIDASE AMIC"/>
    <property type="match status" value="1"/>
</dbReference>
<dbReference type="InterPro" id="IPR050695">
    <property type="entry name" value="N-acetylmuramoyl_amidase_3"/>
</dbReference>
<dbReference type="PANTHER" id="PTHR30404">
    <property type="entry name" value="N-ACETYLMURAMOYL-L-ALANINE AMIDASE"/>
    <property type="match status" value="1"/>
</dbReference>
<dbReference type="GO" id="GO:0008745">
    <property type="term" value="F:N-acetylmuramoyl-L-alanine amidase activity"/>
    <property type="evidence" value="ECO:0007669"/>
    <property type="project" value="InterPro"/>
</dbReference>
<organism evidence="4 5">
    <name type="scientific">Peptostreptococcus russellii</name>
    <dbReference type="NCBI Taxonomy" id="215200"/>
    <lineage>
        <taxon>Bacteria</taxon>
        <taxon>Bacillati</taxon>
        <taxon>Bacillota</taxon>
        <taxon>Clostridia</taxon>
        <taxon>Peptostreptococcales</taxon>
        <taxon>Peptostreptococcaceae</taxon>
        <taxon>Peptostreptococcus</taxon>
    </lineage>
</organism>
<dbReference type="CDD" id="cd02696">
    <property type="entry name" value="MurNAc-LAA"/>
    <property type="match status" value="1"/>
</dbReference>
<dbReference type="GO" id="GO:0009253">
    <property type="term" value="P:peptidoglycan catabolic process"/>
    <property type="evidence" value="ECO:0007669"/>
    <property type="project" value="InterPro"/>
</dbReference>
<evidence type="ECO:0000313" key="5">
    <source>
        <dbReference type="Proteomes" id="UP000199512"/>
    </source>
</evidence>
<keyword evidence="1" id="KW-0378">Hydrolase</keyword>
<gene>
    <name evidence="4" type="ORF">SAMN05216454_10729</name>
</gene>
<dbReference type="Pfam" id="PF01520">
    <property type="entry name" value="Amidase_3"/>
    <property type="match status" value="1"/>
</dbReference>
<name>A0A1H8I428_9FIRM</name>
<dbReference type="SMART" id="SM00646">
    <property type="entry name" value="Ami_3"/>
    <property type="match status" value="1"/>
</dbReference>
<protein>
    <submittedName>
        <fullName evidence="4">N-acetylmuramoyl-L-alanine amidase</fullName>
    </submittedName>
</protein>
<reference evidence="4 5" key="1">
    <citation type="submission" date="2016-10" db="EMBL/GenBank/DDBJ databases">
        <authorList>
            <person name="de Groot N.N."/>
        </authorList>
    </citation>
    <scope>NUCLEOTIDE SEQUENCE [LARGE SCALE GENOMIC DNA]</scope>
    <source>
        <strain evidence="4 5">Calf135</strain>
    </source>
</reference>
<sequence>MKKINRKGKINKKRLFLVVFIFVLFIFLLSRVFLGIKGYVASKKEPEPAVKSQEEIDREKQRIINIAIDPAKGGINEGLATPDGSMKEKDINLDIAKRIKANLDRHEDVKVWLTREYDDNVDTKERVAALKKHNADALVSIRLNAQGKSNEAQGMDTYYSSLLSTKNIADEEKASIKLKKDSEEESDSEKLSEKDIDKKESESEKEKRLKKEEEIKKKKLEKQKARTMLSKDLAQSIQSTTLSFVDFKDRGISSKNFDMLLYTDMPSVIVQCGFISNEADGERLQDEETRQEIADGISDGILNYIDSNRDKIIKDRVNYR</sequence>
<evidence type="ECO:0000313" key="4">
    <source>
        <dbReference type="EMBL" id="SEN63114.1"/>
    </source>
</evidence>
<keyword evidence="5" id="KW-1185">Reference proteome</keyword>